<sequence length="106" mass="11905">MFRLCRSLLPCVLYASGVVSDRDLSAAIGLRSEAFLLLITVVRVQLEFLGAPGLISIKDTIKDRNVTESSKRFELTVDWTNLSIIIIYTGSLKLRCCVRRELCPSR</sequence>
<name>A0AA39QGK4_9AGAR</name>
<keyword evidence="2" id="KW-1185">Reference proteome</keyword>
<reference evidence="1" key="1">
    <citation type="submission" date="2023-06" db="EMBL/GenBank/DDBJ databases">
        <authorList>
            <consortium name="Lawrence Berkeley National Laboratory"/>
            <person name="Ahrendt S."/>
            <person name="Sahu N."/>
            <person name="Indic B."/>
            <person name="Wong-Bajracharya J."/>
            <person name="Merenyi Z."/>
            <person name="Ke H.-M."/>
            <person name="Monk M."/>
            <person name="Kocsube S."/>
            <person name="Drula E."/>
            <person name="Lipzen A."/>
            <person name="Balint B."/>
            <person name="Henrissat B."/>
            <person name="Andreopoulos B."/>
            <person name="Martin F.M."/>
            <person name="Harder C.B."/>
            <person name="Rigling D."/>
            <person name="Ford K.L."/>
            <person name="Foster G.D."/>
            <person name="Pangilinan J."/>
            <person name="Papanicolaou A."/>
            <person name="Barry K."/>
            <person name="LaButti K."/>
            <person name="Viragh M."/>
            <person name="Koriabine M."/>
            <person name="Yan M."/>
            <person name="Riley R."/>
            <person name="Champramary S."/>
            <person name="Plett K.L."/>
            <person name="Tsai I.J."/>
            <person name="Slot J."/>
            <person name="Sipos G."/>
            <person name="Plett J."/>
            <person name="Nagy L.G."/>
            <person name="Grigoriev I.V."/>
        </authorList>
    </citation>
    <scope>NUCLEOTIDE SEQUENCE</scope>
    <source>
        <strain evidence="1">HWK02</strain>
    </source>
</reference>
<evidence type="ECO:0000313" key="1">
    <source>
        <dbReference type="EMBL" id="KAK0502522.1"/>
    </source>
</evidence>
<accession>A0AA39QGK4</accession>
<protein>
    <submittedName>
        <fullName evidence="1">Uncharacterized protein</fullName>
    </submittedName>
</protein>
<gene>
    <name evidence="1" type="ORF">EDD18DRAFT_1141320</name>
</gene>
<organism evidence="1 2">
    <name type="scientific">Armillaria luteobubalina</name>
    <dbReference type="NCBI Taxonomy" id="153913"/>
    <lineage>
        <taxon>Eukaryota</taxon>
        <taxon>Fungi</taxon>
        <taxon>Dikarya</taxon>
        <taxon>Basidiomycota</taxon>
        <taxon>Agaricomycotina</taxon>
        <taxon>Agaricomycetes</taxon>
        <taxon>Agaricomycetidae</taxon>
        <taxon>Agaricales</taxon>
        <taxon>Marasmiineae</taxon>
        <taxon>Physalacriaceae</taxon>
        <taxon>Armillaria</taxon>
    </lineage>
</organism>
<proteinExistence type="predicted"/>
<dbReference type="Proteomes" id="UP001175228">
    <property type="component" value="Unassembled WGS sequence"/>
</dbReference>
<evidence type="ECO:0000313" key="2">
    <source>
        <dbReference type="Proteomes" id="UP001175228"/>
    </source>
</evidence>
<dbReference type="AlphaFoldDB" id="A0AA39QGK4"/>
<comment type="caution">
    <text evidence="1">The sequence shown here is derived from an EMBL/GenBank/DDBJ whole genome shotgun (WGS) entry which is preliminary data.</text>
</comment>
<dbReference type="EMBL" id="JAUEPU010000005">
    <property type="protein sequence ID" value="KAK0502522.1"/>
    <property type="molecule type" value="Genomic_DNA"/>
</dbReference>